<keyword evidence="2" id="KW-1185">Reference proteome</keyword>
<protein>
    <submittedName>
        <fullName evidence="1">Uncharacterized protein</fullName>
    </submittedName>
</protein>
<name>A0A162PRR5_9CRUS</name>
<comment type="caution">
    <text evidence="1">The sequence shown here is derived from an EMBL/GenBank/DDBJ whole genome shotgun (WGS) entry which is preliminary data.</text>
</comment>
<proteinExistence type="predicted"/>
<evidence type="ECO:0000313" key="1">
    <source>
        <dbReference type="EMBL" id="KZS19091.1"/>
    </source>
</evidence>
<sequence>MTVKRIEKKKALNGSGISLSLYLFPFDIQLGGRLYMKEEEVFPPSC</sequence>
<organism evidence="1 2">
    <name type="scientific">Daphnia magna</name>
    <dbReference type="NCBI Taxonomy" id="35525"/>
    <lineage>
        <taxon>Eukaryota</taxon>
        <taxon>Metazoa</taxon>
        <taxon>Ecdysozoa</taxon>
        <taxon>Arthropoda</taxon>
        <taxon>Crustacea</taxon>
        <taxon>Branchiopoda</taxon>
        <taxon>Diplostraca</taxon>
        <taxon>Cladocera</taxon>
        <taxon>Anomopoda</taxon>
        <taxon>Daphniidae</taxon>
        <taxon>Daphnia</taxon>
    </lineage>
</organism>
<dbReference type="AlphaFoldDB" id="A0A162PRR5"/>
<dbReference type="Proteomes" id="UP000076858">
    <property type="component" value="Unassembled WGS sequence"/>
</dbReference>
<accession>A0A162PRR5</accession>
<reference evidence="1 2" key="1">
    <citation type="submission" date="2016-03" db="EMBL/GenBank/DDBJ databases">
        <title>EvidentialGene: Evidence-directed Construction of Genes on Genomes.</title>
        <authorList>
            <person name="Gilbert D.G."/>
            <person name="Choi J.-H."/>
            <person name="Mockaitis K."/>
            <person name="Colbourne J."/>
            <person name="Pfrender M."/>
        </authorList>
    </citation>
    <scope>NUCLEOTIDE SEQUENCE [LARGE SCALE GENOMIC DNA]</scope>
    <source>
        <strain evidence="1 2">Xinb3</strain>
        <tissue evidence="1">Complete organism</tissue>
    </source>
</reference>
<gene>
    <name evidence="1" type="ORF">APZ42_014627</name>
</gene>
<evidence type="ECO:0000313" key="2">
    <source>
        <dbReference type="Proteomes" id="UP000076858"/>
    </source>
</evidence>
<dbReference type="EMBL" id="LRGB01000446">
    <property type="protein sequence ID" value="KZS19091.1"/>
    <property type="molecule type" value="Genomic_DNA"/>
</dbReference>